<dbReference type="RefSeq" id="WP_245750244.1">
    <property type="nucleotide sequence ID" value="NZ_FOLB01000006.1"/>
</dbReference>
<dbReference type="PROSITE" id="PS51186">
    <property type="entry name" value="GNAT"/>
    <property type="match status" value="1"/>
</dbReference>
<evidence type="ECO:0000313" key="3">
    <source>
        <dbReference type="Proteomes" id="UP000198832"/>
    </source>
</evidence>
<organism evidence="2 3">
    <name type="scientific">Nocardioides terrae</name>
    <dbReference type="NCBI Taxonomy" id="574651"/>
    <lineage>
        <taxon>Bacteria</taxon>
        <taxon>Bacillati</taxon>
        <taxon>Actinomycetota</taxon>
        <taxon>Actinomycetes</taxon>
        <taxon>Propionibacteriales</taxon>
        <taxon>Nocardioidaceae</taxon>
        <taxon>Nocardioides</taxon>
    </lineage>
</organism>
<proteinExistence type="predicted"/>
<dbReference type="PANTHER" id="PTHR43792">
    <property type="entry name" value="GNAT FAMILY, PUTATIVE (AFU_ORTHOLOGUE AFUA_3G00765)-RELATED-RELATED"/>
    <property type="match status" value="1"/>
</dbReference>
<dbReference type="InterPro" id="IPR051531">
    <property type="entry name" value="N-acetyltransferase"/>
</dbReference>
<keyword evidence="2" id="KW-0808">Transferase</keyword>
<feature type="domain" description="N-acetyltransferase" evidence="1">
    <location>
        <begin position="14"/>
        <end position="182"/>
    </location>
</feature>
<accession>A0A1I1IX46</accession>
<dbReference type="InterPro" id="IPR016181">
    <property type="entry name" value="Acyl_CoA_acyltransferase"/>
</dbReference>
<sequence>MHLSPSYPIETERLLLRPLSPDDVDAAHAYMSRPEVTAYTPYEPRSREEVAARFADPKFTRTTLDAEGQFVFLGIVVKETGQLVGDALLAWHSELHRSGEVGYQLHPDHWGRGYATEAAREMLRLGFEDLGLRRIVARIDEDNPGSAAVLRRLGMRQEAVLVENEWFKGRWSTEVIFAMLDREWRDLSGGA</sequence>
<name>A0A1I1IX46_9ACTN</name>
<dbReference type="SUPFAM" id="SSF55729">
    <property type="entry name" value="Acyl-CoA N-acyltransferases (Nat)"/>
    <property type="match status" value="1"/>
</dbReference>
<reference evidence="2 3" key="1">
    <citation type="submission" date="2016-10" db="EMBL/GenBank/DDBJ databases">
        <authorList>
            <person name="de Groot N.N."/>
        </authorList>
    </citation>
    <scope>NUCLEOTIDE SEQUENCE [LARGE SCALE GENOMIC DNA]</scope>
    <source>
        <strain evidence="2 3">CGMCC 1.7056</strain>
    </source>
</reference>
<evidence type="ECO:0000259" key="1">
    <source>
        <dbReference type="PROSITE" id="PS51186"/>
    </source>
</evidence>
<keyword evidence="3" id="KW-1185">Reference proteome</keyword>
<protein>
    <submittedName>
        <fullName evidence="2">Protein N-acetyltransferase, RimJ/RimL family</fullName>
    </submittedName>
</protein>
<dbReference type="EMBL" id="FOLB01000006">
    <property type="protein sequence ID" value="SFC40857.1"/>
    <property type="molecule type" value="Genomic_DNA"/>
</dbReference>
<evidence type="ECO:0000313" key="2">
    <source>
        <dbReference type="EMBL" id="SFC40857.1"/>
    </source>
</evidence>
<dbReference type="AlphaFoldDB" id="A0A1I1IX46"/>
<dbReference type="GO" id="GO:0016747">
    <property type="term" value="F:acyltransferase activity, transferring groups other than amino-acyl groups"/>
    <property type="evidence" value="ECO:0007669"/>
    <property type="project" value="InterPro"/>
</dbReference>
<dbReference type="InterPro" id="IPR000182">
    <property type="entry name" value="GNAT_dom"/>
</dbReference>
<dbReference type="Proteomes" id="UP000198832">
    <property type="component" value="Unassembled WGS sequence"/>
</dbReference>
<dbReference type="PANTHER" id="PTHR43792:SF1">
    <property type="entry name" value="N-ACETYLTRANSFERASE DOMAIN-CONTAINING PROTEIN"/>
    <property type="match status" value="1"/>
</dbReference>
<dbReference type="Gene3D" id="3.40.630.30">
    <property type="match status" value="1"/>
</dbReference>
<dbReference type="CDD" id="cd04301">
    <property type="entry name" value="NAT_SF"/>
    <property type="match status" value="1"/>
</dbReference>
<dbReference type="STRING" id="574651.SAMN04487968_106105"/>
<gene>
    <name evidence="2" type="ORF">SAMN04487968_106105</name>
</gene>
<dbReference type="Pfam" id="PF13302">
    <property type="entry name" value="Acetyltransf_3"/>
    <property type="match status" value="1"/>
</dbReference>